<comment type="similarity">
    <text evidence="1">Belongs to the SCO1/2 family.</text>
</comment>
<evidence type="ECO:0000256" key="2">
    <source>
        <dbReference type="SAM" id="Phobius"/>
    </source>
</evidence>
<gene>
    <name evidence="3" type="ORF">MNBD_PLANCTO03-2347</name>
</gene>
<dbReference type="Pfam" id="PF02630">
    <property type="entry name" value="SCO1-SenC"/>
    <property type="match status" value="1"/>
</dbReference>
<protein>
    <recommendedName>
        <fullName evidence="4">Cytochrome oxidase biogenesis protein Sco1/SenC/PrrC, thiol-disulfide reductase involved in Cu(I) insertion into CoxII Cu(A) center</fullName>
    </recommendedName>
</protein>
<dbReference type="EMBL" id="UOGK01000645">
    <property type="protein sequence ID" value="VAX42117.1"/>
    <property type="molecule type" value="Genomic_DNA"/>
</dbReference>
<accession>A0A3B1E8V0</accession>
<organism evidence="3">
    <name type="scientific">hydrothermal vent metagenome</name>
    <dbReference type="NCBI Taxonomy" id="652676"/>
    <lineage>
        <taxon>unclassified sequences</taxon>
        <taxon>metagenomes</taxon>
        <taxon>ecological metagenomes</taxon>
    </lineage>
</organism>
<keyword evidence="2" id="KW-0472">Membrane</keyword>
<sequence length="312" mass="33311">MNIRRAIWGVAAGIVSCLAAGSLCAQPGGLQDIGSAGSPNVTPQEQEGIGVVENLGGQIPLDLVFTNADGKQVELGSYFNQDKPVILAMVYYDCPIVCAVVMGKLTAAFKGIDFAIGEDYNVIFASIDPTERSPLASSVKDRYLANYGRPNEGHAAEGWAFLTDSGESAKILAESLGWTYKPIVGGEYSHPVCIFVLTPEGRIARYVYGVGYEPETMRMALLEASKGTISESIGDMIRMYCFRYDPTTGKYAVVAFRVVQLGGVASILLVGSLIGIMLTKERIRHRRSLVATEATPAKDATDTSHSAAGPTL</sequence>
<dbReference type="InterPro" id="IPR003782">
    <property type="entry name" value="SCO1/SenC"/>
</dbReference>
<dbReference type="Gene3D" id="3.40.30.10">
    <property type="entry name" value="Glutaredoxin"/>
    <property type="match status" value="1"/>
</dbReference>
<name>A0A3B1E8V0_9ZZZZ</name>
<dbReference type="InterPro" id="IPR036249">
    <property type="entry name" value="Thioredoxin-like_sf"/>
</dbReference>
<dbReference type="AlphaFoldDB" id="A0A3B1E8V0"/>
<keyword evidence="2" id="KW-0812">Transmembrane</keyword>
<reference evidence="3" key="1">
    <citation type="submission" date="2018-06" db="EMBL/GenBank/DDBJ databases">
        <authorList>
            <person name="Zhirakovskaya E."/>
        </authorList>
    </citation>
    <scope>NUCLEOTIDE SEQUENCE</scope>
</reference>
<evidence type="ECO:0008006" key="4">
    <source>
        <dbReference type="Google" id="ProtNLM"/>
    </source>
</evidence>
<keyword evidence="2" id="KW-1133">Transmembrane helix</keyword>
<dbReference type="SUPFAM" id="SSF52833">
    <property type="entry name" value="Thioredoxin-like"/>
    <property type="match status" value="1"/>
</dbReference>
<dbReference type="PROSITE" id="PS51257">
    <property type="entry name" value="PROKAR_LIPOPROTEIN"/>
    <property type="match status" value="1"/>
</dbReference>
<proteinExistence type="inferred from homology"/>
<feature type="transmembrane region" description="Helical" evidence="2">
    <location>
        <begin position="251"/>
        <end position="278"/>
    </location>
</feature>
<dbReference type="CDD" id="cd02968">
    <property type="entry name" value="SCO"/>
    <property type="match status" value="1"/>
</dbReference>
<evidence type="ECO:0000313" key="3">
    <source>
        <dbReference type="EMBL" id="VAX42117.1"/>
    </source>
</evidence>
<evidence type="ECO:0000256" key="1">
    <source>
        <dbReference type="ARBA" id="ARBA00010996"/>
    </source>
</evidence>